<dbReference type="EMBL" id="QFQB01000002">
    <property type="protein sequence ID" value="PZQ48872.1"/>
    <property type="molecule type" value="Genomic_DNA"/>
</dbReference>
<dbReference type="AlphaFoldDB" id="A0A2W5N5X4"/>
<evidence type="ECO:0000313" key="2">
    <source>
        <dbReference type="Proteomes" id="UP000249417"/>
    </source>
</evidence>
<dbReference type="Proteomes" id="UP000249417">
    <property type="component" value="Unassembled WGS sequence"/>
</dbReference>
<organism evidence="1 2">
    <name type="scientific">Micavibrio aeruginosavorus</name>
    <dbReference type="NCBI Taxonomy" id="349221"/>
    <lineage>
        <taxon>Bacteria</taxon>
        <taxon>Pseudomonadati</taxon>
        <taxon>Bdellovibrionota</taxon>
        <taxon>Bdellovibrionia</taxon>
        <taxon>Bdellovibrionales</taxon>
        <taxon>Pseudobdellovibrionaceae</taxon>
        <taxon>Micavibrio</taxon>
    </lineage>
</organism>
<comment type="caution">
    <text evidence="1">The sequence shown here is derived from an EMBL/GenBank/DDBJ whole genome shotgun (WGS) entry which is preliminary data.</text>
</comment>
<name>A0A2W5N5X4_9BACT</name>
<gene>
    <name evidence="1" type="ORF">DI551_00645</name>
</gene>
<proteinExistence type="predicted"/>
<sequence length="64" mass="7732">MAFLRPARRGWNYMEIKELSERMELAELQAREAIMVMQACRRQYARAYKSYMAGCRRKAWRRAA</sequence>
<evidence type="ECO:0000313" key="1">
    <source>
        <dbReference type="EMBL" id="PZQ48872.1"/>
    </source>
</evidence>
<accession>A0A2W5N5X4</accession>
<reference evidence="1 2" key="1">
    <citation type="submission" date="2017-08" db="EMBL/GenBank/DDBJ databases">
        <title>Infants hospitalized years apart are colonized by the same room-sourced microbial strains.</title>
        <authorList>
            <person name="Brooks B."/>
            <person name="Olm M.R."/>
            <person name="Firek B.A."/>
            <person name="Baker R."/>
            <person name="Thomas B.C."/>
            <person name="Morowitz M.J."/>
            <person name="Banfield J.F."/>
        </authorList>
    </citation>
    <scope>NUCLEOTIDE SEQUENCE [LARGE SCALE GENOMIC DNA]</scope>
    <source>
        <strain evidence="1">S2_005_002_R2_29</strain>
    </source>
</reference>
<protein>
    <submittedName>
        <fullName evidence="1">Uncharacterized protein</fullName>
    </submittedName>
</protein>